<sequence>MRGRTELIRIAKSQGIELRLSAALLSRAAGNRSRILKEPDGQKSILWSVEFNLLPISAKYDIGINLARFKPLRLVLHDCTDRMRIGSLWYDRLLKMSAEEQDSLVTYAPTGSPPFGLLASWACAKVNVDSVRQSIEAGSTPGAYYFYVQVEQIETNPIDSTASRTALTRRYVPVEIFSTNRLSHVLMTPHLIVHEMPTLWVSRVPLI</sequence>
<feature type="domain" description="BCD1 alpha/beta" evidence="1">
    <location>
        <begin position="7"/>
        <end position="201"/>
    </location>
</feature>
<evidence type="ECO:0000259" key="1">
    <source>
        <dbReference type="Pfam" id="PF25790"/>
    </source>
</evidence>
<name>A0A183B357_9TREM</name>
<reference evidence="2 3" key="2">
    <citation type="submission" date="2018-11" db="EMBL/GenBank/DDBJ databases">
        <authorList>
            <consortium name="Pathogen Informatics"/>
        </authorList>
    </citation>
    <scope>NUCLEOTIDE SEQUENCE [LARGE SCALE GENOMIC DNA]</scope>
    <source>
        <strain evidence="2 3">Egypt</strain>
    </source>
</reference>
<keyword evidence="3" id="KW-1185">Reference proteome</keyword>
<dbReference type="Proteomes" id="UP000272942">
    <property type="component" value="Unassembled WGS sequence"/>
</dbReference>
<evidence type="ECO:0000313" key="4">
    <source>
        <dbReference type="WBParaSite" id="ECPE_0001368201-mRNA-1"/>
    </source>
</evidence>
<evidence type="ECO:0000313" key="3">
    <source>
        <dbReference type="Proteomes" id="UP000272942"/>
    </source>
</evidence>
<dbReference type="OrthoDB" id="272357at2759"/>
<dbReference type="Pfam" id="PF25790">
    <property type="entry name" value="BCD1"/>
    <property type="match status" value="1"/>
</dbReference>
<dbReference type="WBParaSite" id="ECPE_0001368201-mRNA-1">
    <property type="protein sequence ID" value="ECPE_0001368201-mRNA-1"/>
    <property type="gene ID" value="ECPE_0001368201"/>
</dbReference>
<dbReference type="AlphaFoldDB" id="A0A183B357"/>
<evidence type="ECO:0000313" key="2">
    <source>
        <dbReference type="EMBL" id="VDP90914.1"/>
    </source>
</evidence>
<organism evidence="4">
    <name type="scientific">Echinostoma caproni</name>
    <dbReference type="NCBI Taxonomy" id="27848"/>
    <lineage>
        <taxon>Eukaryota</taxon>
        <taxon>Metazoa</taxon>
        <taxon>Spiralia</taxon>
        <taxon>Lophotrochozoa</taxon>
        <taxon>Platyhelminthes</taxon>
        <taxon>Trematoda</taxon>
        <taxon>Digenea</taxon>
        <taxon>Plagiorchiida</taxon>
        <taxon>Echinostomata</taxon>
        <taxon>Echinostomatoidea</taxon>
        <taxon>Echinostomatidae</taxon>
        <taxon>Echinostoma</taxon>
    </lineage>
</organism>
<protein>
    <submittedName>
        <fullName evidence="4">ATG7_N domain-containing protein</fullName>
    </submittedName>
</protein>
<gene>
    <name evidence="2" type="ORF">ECPE_LOCUS13642</name>
</gene>
<proteinExistence type="predicted"/>
<reference evidence="4" key="1">
    <citation type="submission" date="2016-06" db="UniProtKB">
        <authorList>
            <consortium name="WormBaseParasite"/>
        </authorList>
    </citation>
    <scope>IDENTIFICATION</scope>
</reference>
<dbReference type="InterPro" id="IPR057721">
    <property type="entry name" value="BCD1_alpha/beta"/>
</dbReference>
<dbReference type="EMBL" id="UZAN01055588">
    <property type="protein sequence ID" value="VDP90914.1"/>
    <property type="molecule type" value="Genomic_DNA"/>
</dbReference>
<accession>A0A183B357</accession>